<dbReference type="PANTHER" id="PTHR42738">
    <property type="entry name" value="HYDROXYMETHYLGLUTARYL-COA LYASE"/>
    <property type="match status" value="1"/>
</dbReference>
<feature type="domain" description="Pyruvate carboxyltransferase" evidence="7">
    <location>
        <begin position="7"/>
        <end position="274"/>
    </location>
</feature>
<evidence type="ECO:0000256" key="4">
    <source>
        <dbReference type="ARBA" id="ARBA00022723"/>
    </source>
</evidence>
<dbReference type="SUPFAM" id="SSF51569">
    <property type="entry name" value="Aldolase"/>
    <property type="match status" value="1"/>
</dbReference>
<dbReference type="CDD" id="cd07938">
    <property type="entry name" value="DRE_TIM_HMGL"/>
    <property type="match status" value="1"/>
</dbReference>
<dbReference type="InterPro" id="IPR000138">
    <property type="entry name" value="HMG_CoA_lyase_AS"/>
</dbReference>
<comment type="similarity">
    <text evidence="2">Belongs to the HMG-CoA lyase family.</text>
</comment>
<dbReference type="PANTHER" id="PTHR42738:SF7">
    <property type="entry name" value="HYDROXYMETHYLGLUTARYL-COA LYASE"/>
    <property type="match status" value="1"/>
</dbReference>
<evidence type="ECO:0000256" key="5">
    <source>
        <dbReference type="ARBA" id="ARBA00023239"/>
    </source>
</evidence>
<keyword evidence="4" id="KW-0479">Metal-binding</keyword>
<evidence type="ECO:0000259" key="7">
    <source>
        <dbReference type="PROSITE" id="PS50991"/>
    </source>
</evidence>
<keyword evidence="9" id="KW-1185">Reference proteome</keyword>
<dbReference type="PROSITE" id="PS50991">
    <property type="entry name" value="PYR_CT"/>
    <property type="match status" value="1"/>
</dbReference>
<keyword evidence="5 8" id="KW-0456">Lyase</keyword>
<name>A0ABS3F747_9PROT</name>
<dbReference type="PROSITE" id="PS01062">
    <property type="entry name" value="HMG_COA_LYASE"/>
    <property type="match status" value="1"/>
</dbReference>
<dbReference type="InterPro" id="IPR000891">
    <property type="entry name" value="PYR_CT"/>
</dbReference>
<evidence type="ECO:0000256" key="6">
    <source>
        <dbReference type="ARBA" id="ARBA00049877"/>
    </source>
</evidence>
<organism evidence="8 9">
    <name type="scientific">Sneathiella sedimenti</name>
    <dbReference type="NCBI Taxonomy" id="2816034"/>
    <lineage>
        <taxon>Bacteria</taxon>
        <taxon>Pseudomonadati</taxon>
        <taxon>Pseudomonadota</taxon>
        <taxon>Alphaproteobacteria</taxon>
        <taxon>Sneathiellales</taxon>
        <taxon>Sneathiellaceae</taxon>
        <taxon>Sneathiella</taxon>
    </lineage>
</organism>
<evidence type="ECO:0000256" key="1">
    <source>
        <dbReference type="ARBA" id="ARBA00005143"/>
    </source>
</evidence>
<comment type="catalytic activity">
    <reaction evidence="6">
        <text>(3S)-3-hydroxy-3-methylglutaryl-CoA = acetoacetate + acetyl-CoA</text>
        <dbReference type="Rhea" id="RHEA:24404"/>
        <dbReference type="ChEBI" id="CHEBI:13705"/>
        <dbReference type="ChEBI" id="CHEBI:43074"/>
        <dbReference type="ChEBI" id="CHEBI:57288"/>
        <dbReference type="EC" id="4.1.3.4"/>
    </reaction>
</comment>
<dbReference type="GO" id="GO:0016829">
    <property type="term" value="F:lyase activity"/>
    <property type="evidence" value="ECO:0007669"/>
    <property type="project" value="UniProtKB-KW"/>
</dbReference>
<dbReference type="InterPro" id="IPR043594">
    <property type="entry name" value="HMGL"/>
</dbReference>
<dbReference type="Gene3D" id="3.20.20.70">
    <property type="entry name" value="Aldolase class I"/>
    <property type="match status" value="1"/>
</dbReference>
<dbReference type="EC" id="4.1.3.4" evidence="3"/>
<dbReference type="EMBL" id="JAFLNC010000004">
    <property type="protein sequence ID" value="MBO0334321.1"/>
    <property type="molecule type" value="Genomic_DNA"/>
</dbReference>
<dbReference type="InterPro" id="IPR013785">
    <property type="entry name" value="Aldolase_TIM"/>
</dbReference>
<evidence type="ECO:0000313" key="8">
    <source>
        <dbReference type="EMBL" id="MBO0334321.1"/>
    </source>
</evidence>
<dbReference type="Proteomes" id="UP000664761">
    <property type="component" value="Unassembled WGS sequence"/>
</dbReference>
<evidence type="ECO:0000256" key="3">
    <source>
        <dbReference type="ARBA" id="ARBA00012910"/>
    </source>
</evidence>
<accession>A0ABS3F747</accession>
<protein>
    <recommendedName>
        <fullName evidence="3">hydroxymethylglutaryl-CoA lyase</fullName>
        <ecNumber evidence="3">4.1.3.4</ecNumber>
    </recommendedName>
</protein>
<dbReference type="NCBIfam" id="NF004283">
    <property type="entry name" value="PRK05692.1"/>
    <property type="match status" value="1"/>
</dbReference>
<proteinExistence type="inferred from homology"/>
<evidence type="ECO:0000313" key="9">
    <source>
        <dbReference type="Proteomes" id="UP000664761"/>
    </source>
</evidence>
<comment type="pathway">
    <text evidence="1">Metabolic intermediate metabolism; (S)-3-hydroxy-3-methylglutaryl-CoA degradation; acetoacetate from (S)-3-hydroxy-3-methylglutaryl-CoA: step 1/1.</text>
</comment>
<sequence>MTLPSKVRIFEVGARDGLQNEKQMVPADIKVELIERLVDAGVAAVETGSFVSPKWVPQMADTADVMAKLSRREGVTYAVLTPNMKGYEGAIASKADEIEIFSAAAEMFNQRNINCSIAESLERFAPVTEAAKAAGIPYRASVSCALGSPFEEEVTPEAVADVAKKLYDMGSYEVSIADTIGVGTPLRTKKVIEAVAKVMPLEAIGVHFHDTYGQALANYLAALEMGISKLDSSVAGLGGCPYAPGATGNVATEDVVYMLDGMGIDSGIDLKKLVKTAWFISDYLGRSPVSSVARALKSKID</sequence>
<dbReference type="Pfam" id="PF00682">
    <property type="entry name" value="HMGL-like"/>
    <property type="match status" value="1"/>
</dbReference>
<dbReference type="RefSeq" id="WP_207046018.1">
    <property type="nucleotide sequence ID" value="NZ_JAFLNC010000004.1"/>
</dbReference>
<gene>
    <name evidence="8" type="ORF">J0X12_11890</name>
</gene>
<reference evidence="8 9" key="1">
    <citation type="submission" date="2021-03" db="EMBL/GenBank/DDBJ databases">
        <title>Sneathiella sp. CAU 1612 isolated from Kang Won-do.</title>
        <authorList>
            <person name="Kim W."/>
        </authorList>
    </citation>
    <scope>NUCLEOTIDE SEQUENCE [LARGE SCALE GENOMIC DNA]</scope>
    <source>
        <strain evidence="8 9">CAU 1612</strain>
    </source>
</reference>
<evidence type="ECO:0000256" key="2">
    <source>
        <dbReference type="ARBA" id="ARBA00009405"/>
    </source>
</evidence>
<comment type="caution">
    <text evidence="8">The sequence shown here is derived from an EMBL/GenBank/DDBJ whole genome shotgun (WGS) entry which is preliminary data.</text>
</comment>